<feature type="domain" description="R3H" evidence="13">
    <location>
        <begin position="835"/>
        <end position="897"/>
    </location>
</feature>
<evidence type="ECO:0000256" key="5">
    <source>
        <dbReference type="ARBA" id="ARBA00022771"/>
    </source>
</evidence>
<keyword evidence="3" id="KW-0479">Metal-binding</keyword>
<dbReference type="InterPro" id="IPR034078">
    <property type="entry name" value="NFX1_fam"/>
</dbReference>
<evidence type="ECO:0000256" key="1">
    <source>
        <dbReference type="ARBA" id="ARBA00004123"/>
    </source>
</evidence>
<accession>A0A2P6NW15</accession>
<comment type="similarity">
    <text evidence="2">Belongs to the NFX1 family.</text>
</comment>
<feature type="compositionally biased region" description="Basic and acidic residues" evidence="11">
    <location>
        <begin position="127"/>
        <end position="187"/>
    </location>
</feature>
<keyword evidence="5 10" id="KW-0863">Zinc-finger</keyword>
<evidence type="ECO:0000256" key="3">
    <source>
        <dbReference type="ARBA" id="ARBA00022723"/>
    </source>
</evidence>
<dbReference type="OrthoDB" id="31088at2759"/>
<evidence type="ECO:0000259" key="12">
    <source>
        <dbReference type="PROSITE" id="PS50089"/>
    </source>
</evidence>
<keyword evidence="4" id="KW-0677">Repeat</keyword>
<dbReference type="PANTHER" id="PTHR12360:SF12">
    <property type="entry name" value="TRANSCRIPTIONAL REPRESSOR NF-X1"/>
    <property type="match status" value="1"/>
</dbReference>
<dbReference type="CDD" id="cd02325">
    <property type="entry name" value="R3H"/>
    <property type="match status" value="1"/>
</dbReference>
<sequence>MAYLSLFPSLLTHRTLDKQGQETYLIYYFNRYGVLLLGEIGMMRKTTNLAGSIMMEPHASTQSEVIPPSGFGRGRRGRQRNHNEGTNEQAQEQVQNAPNAQTGSRRGRGRGARNPNPNNELRNTNGQEERGPPRRRQPKGEKGKEEATEHRQPIVEGHLAKMVKEQQNKWSKDEEGVSADKKPQQRERQVATHFDFSAFSEDTQEVVQQIISQEYECMICCDVIKKQMAVWHCGQCYRLFHVFCMKKWATSNSDKESNGHGKQMAFRCPNCQYVHVERIQYTCYCTKTTQTRDPAYRPDVIPHSCGDRCGRKRKDTDCPHGCVELCHPGACPPCMALSPKKKCFCGKLEYRTRCGDKETGKSCGGICNAVLSCGLHRCKEVCHSGPCQPCTVPQKQECYCGKEEKTRDCGSGVVSHRGGRTAHYSCGRPCDSLLECGNHRCKDVCHAGPCDPCETSPKVVKNCPCGKIPLEFILQQPRKSCLDPIPVCANRCDMLLSCGRHRCTQNCHHGACPPCQAVISAPCRCHSTTQKKLCSESDRDIILCGKHCKSQRNCGRHKCGVICCSSSPKADPQGIDVEGNHICPLMCNRKLKCGRHSCDMLCHAGPCPPCHVTSHEPYICECGHTRVEPPILCNQKLPECEHICVRPRPCGHANMHKCHPRETECPPCTVLCSKMCVGGHDVRNHIPCHINECGKPLSCGIHVCKRTCHSGPCILGMAQNAGNDHVSCGGVCGIPRELCAHLCAVKCHPHQPCPKVPCKVMIALTCPCKRKTVKTECMRGGEEDTAEKGKIRELMCDEICEKQMQNKRLADALGITQKSVKRYPDDLQNFARVFPSFVNKVEKMFEEFIKSRALRYEFAAMDRVQRKIVHELAPFYGLLSESICEEPDRRVVITRGRDTGFPDHPLSSLVDSAKFKLGSMSLVNTAPSFPLEVGEIPSNVNKKTFLSFIRKDVDASMHMQWIDESTVVCFFRSQATRRAAHSILKGGQFTVCDLKDQEPVDNTADLISDPYSSRTVTPKSIDPFGEERSKKIYSTIAKSGEEEQTKRDKERVWSEGVERDAVGEAEQLREQMMDGGISEQMRALDVGIPSSPHLSWEDDAVN</sequence>
<dbReference type="Pfam" id="PF01422">
    <property type="entry name" value="zf-NF-X1"/>
    <property type="match status" value="7"/>
</dbReference>
<dbReference type="InterPro" id="IPR001374">
    <property type="entry name" value="R3H_dom"/>
</dbReference>
<evidence type="ECO:0000313" key="15">
    <source>
        <dbReference type="Proteomes" id="UP000241769"/>
    </source>
</evidence>
<feature type="compositionally biased region" description="Basic and acidic residues" evidence="11">
    <location>
        <begin position="1039"/>
        <end position="1059"/>
    </location>
</feature>
<dbReference type="CDD" id="cd06008">
    <property type="entry name" value="NF-X1-zinc-finger"/>
    <property type="match status" value="5"/>
</dbReference>
<keyword evidence="6" id="KW-0862">Zinc</keyword>
<reference evidence="14 15" key="1">
    <citation type="journal article" date="2018" name="Genome Biol. Evol.">
        <title>Multiple Roots of Fruiting Body Formation in Amoebozoa.</title>
        <authorList>
            <person name="Hillmann F."/>
            <person name="Forbes G."/>
            <person name="Novohradska S."/>
            <person name="Ferling I."/>
            <person name="Riege K."/>
            <person name="Groth M."/>
            <person name="Westermann M."/>
            <person name="Marz M."/>
            <person name="Spaller T."/>
            <person name="Winckler T."/>
            <person name="Schaap P."/>
            <person name="Glockner G."/>
        </authorList>
    </citation>
    <scope>NUCLEOTIDE SEQUENCE [LARGE SCALE GENOMIC DNA]</scope>
    <source>
        <strain evidence="14 15">Jena</strain>
    </source>
</reference>
<evidence type="ECO:0000256" key="11">
    <source>
        <dbReference type="SAM" id="MobiDB-lite"/>
    </source>
</evidence>
<dbReference type="GO" id="GO:0000122">
    <property type="term" value="P:negative regulation of transcription by RNA polymerase II"/>
    <property type="evidence" value="ECO:0007669"/>
    <property type="project" value="TreeGrafter"/>
</dbReference>
<evidence type="ECO:0000256" key="6">
    <source>
        <dbReference type="ARBA" id="ARBA00022833"/>
    </source>
</evidence>
<protein>
    <submittedName>
        <fullName evidence="14">NF-X1-type zinc finger protein</fullName>
    </submittedName>
</protein>
<dbReference type="GO" id="GO:0005634">
    <property type="term" value="C:nucleus"/>
    <property type="evidence" value="ECO:0007669"/>
    <property type="project" value="UniProtKB-SubCell"/>
</dbReference>
<keyword evidence="15" id="KW-1185">Reference proteome</keyword>
<name>A0A2P6NW15_9EUKA</name>
<comment type="subcellular location">
    <subcellularLocation>
        <location evidence="1">Nucleus</location>
    </subcellularLocation>
</comment>
<evidence type="ECO:0000313" key="14">
    <source>
        <dbReference type="EMBL" id="PRP88058.1"/>
    </source>
</evidence>
<feature type="compositionally biased region" description="Low complexity" evidence="11">
    <location>
        <begin position="112"/>
        <end position="126"/>
    </location>
</feature>
<dbReference type="FunCoup" id="A0A2P6NW15">
    <property type="interactions" value="312"/>
</dbReference>
<feature type="region of interest" description="Disordered" evidence="11">
    <location>
        <begin position="59"/>
        <end position="187"/>
    </location>
</feature>
<dbReference type="AlphaFoldDB" id="A0A2P6NW15"/>
<keyword evidence="7" id="KW-0805">Transcription regulation</keyword>
<dbReference type="InParanoid" id="A0A2P6NW15"/>
<evidence type="ECO:0000256" key="10">
    <source>
        <dbReference type="PROSITE-ProRule" id="PRU00175"/>
    </source>
</evidence>
<feature type="compositionally biased region" description="Polar residues" evidence="11">
    <location>
        <begin position="84"/>
        <end position="102"/>
    </location>
</feature>
<dbReference type="Pfam" id="PF01424">
    <property type="entry name" value="R3H"/>
    <property type="match status" value="1"/>
</dbReference>
<dbReference type="GO" id="GO:0008270">
    <property type="term" value="F:zinc ion binding"/>
    <property type="evidence" value="ECO:0007669"/>
    <property type="project" value="UniProtKB-KW"/>
</dbReference>
<organism evidence="14 15">
    <name type="scientific">Planoprotostelium fungivorum</name>
    <dbReference type="NCBI Taxonomy" id="1890364"/>
    <lineage>
        <taxon>Eukaryota</taxon>
        <taxon>Amoebozoa</taxon>
        <taxon>Evosea</taxon>
        <taxon>Variosea</taxon>
        <taxon>Cavosteliida</taxon>
        <taxon>Cavosteliaceae</taxon>
        <taxon>Planoprotostelium</taxon>
    </lineage>
</organism>
<evidence type="ECO:0000256" key="2">
    <source>
        <dbReference type="ARBA" id="ARBA00007269"/>
    </source>
</evidence>
<evidence type="ECO:0000256" key="7">
    <source>
        <dbReference type="ARBA" id="ARBA00023015"/>
    </source>
</evidence>
<dbReference type="InterPro" id="IPR001841">
    <property type="entry name" value="Znf_RING"/>
</dbReference>
<dbReference type="SUPFAM" id="SSF57850">
    <property type="entry name" value="RING/U-box"/>
    <property type="match status" value="1"/>
</dbReference>
<proteinExistence type="inferred from homology"/>
<keyword evidence="8" id="KW-0804">Transcription</keyword>
<dbReference type="InterPro" id="IPR000967">
    <property type="entry name" value="Znf_NFX1"/>
</dbReference>
<keyword evidence="9" id="KW-0539">Nucleus</keyword>
<dbReference type="GO" id="GO:0000981">
    <property type="term" value="F:DNA-binding transcription factor activity, RNA polymerase II-specific"/>
    <property type="evidence" value="ECO:0007669"/>
    <property type="project" value="TreeGrafter"/>
</dbReference>
<dbReference type="PROSITE" id="PS51061">
    <property type="entry name" value="R3H"/>
    <property type="match status" value="1"/>
</dbReference>
<feature type="domain" description="RING-type" evidence="12">
    <location>
        <begin position="217"/>
        <end position="272"/>
    </location>
</feature>
<feature type="region of interest" description="Disordered" evidence="11">
    <location>
        <begin position="1038"/>
        <end position="1059"/>
    </location>
</feature>
<dbReference type="SMART" id="SM00393">
    <property type="entry name" value="R3H"/>
    <property type="match status" value="1"/>
</dbReference>
<dbReference type="Gene3D" id="3.30.1370.50">
    <property type="entry name" value="R3H-like domain"/>
    <property type="match status" value="1"/>
</dbReference>
<dbReference type="SUPFAM" id="SSF82708">
    <property type="entry name" value="R3H domain"/>
    <property type="match status" value="1"/>
</dbReference>
<evidence type="ECO:0000259" key="13">
    <source>
        <dbReference type="PROSITE" id="PS51061"/>
    </source>
</evidence>
<evidence type="ECO:0000256" key="4">
    <source>
        <dbReference type="ARBA" id="ARBA00022737"/>
    </source>
</evidence>
<gene>
    <name evidence="14" type="ORF">PROFUN_04486</name>
</gene>
<comment type="caution">
    <text evidence="14">The sequence shown here is derived from an EMBL/GenBank/DDBJ whole genome shotgun (WGS) entry which is preliminary data.</text>
</comment>
<evidence type="ECO:0000256" key="8">
    <source>
        <dbReference type="ARBA" id="ARBA00023163"/>
    </source>
</evidence>
<dbReference type="InterPro" id="IPR036867">
    <property type="entry name" value="R3H_dom_sf"/>
</dbReference>
<dbReference type="GO" id="GO:0000977">
    <property type="term" value="F:RNA polymerase II transcription regulatory region sequence-specific DNA binding"/>
    <property type="evidence" value="ECO:0007669"/>
    <property type="project" value="TreeGrafter"/>
</dbReference>
<dbReference type="SMART" id="SM00438">
    <property type="entry name" value="ZnF_NFX"/>
    <property type="match status" value="9"/>
</dbReference>
<dbReference type="STRING" id="1890364.A0A2P6NW15"/>
<dbReference type="Proteomes" id="UP000241769">
    <property type="component" value="Unassembled WGS sequence"/>
</dbReference>
<dbReference type="EMBL" id="MDYQ01000015">
    <property type="protein sequence ID" value="PRP88058.1"/>
    <property type="molecule type" value="Genomic_DNA"/>
</dbReference>
<evidence type="ECO:0000256" key="9">
    <source>
        <dbReference type="ARBA" id="ARBA00023242"/>
    </source>
</evidence>
<dbReference type="PANTHER" id="PTHR12360">
    <property type="entry name" value="NUCLEAR TRANSCRIPTION FACTOR, X-BOX BINDING 1 NFX1"/>
    <property type="match status" value="1"/>
</dbReference>
<dbReference type="PROSITE" id="PS50089">
    <property type="entry name" value="ZF_RING_2"/>
    <property type="match status" value="1"/>
</dbReference>